<gene>
    <name evidence="2" type="ORF">GCM10017044_05370</name>
</gene>
<keyword evidence="3" id="KW-1185">Reference proteome</keyword>
<proteinExistence type="predicted"/>
<name>A0A919ALU2_9PROT</name>
<protein>
    <submittedName>
        <fullName evidence="2">YggT family protein</fullName>
    </submittedName>
</protein>
<reference evidence="2" key="1">
    <citation type="journal article" date="2014" name="Int. J. Syst. Evol. Microbiol.">
        <title>Complete genome sequence of Corynebacterium casei LMG S-19264T (=DSM 44701T), isolated from a smear-ripened cheese.</title>
        <authorList>
            <consortium name="US DOE Joint Genome Institute (JGI-PGF)"/>
            <person name="Walter F."/>
            <person name="Albersmeier A."/>
            <person name="Kalinowski J."/>
            <person name="Ruckert C."/>
        </authorList>
    </citation>
    <scope>NUCLEOTIDE SEQUENCE</scope>
    <source>
        <strain evidence="2">KCTC 42590</strain>
    </source>
</reference>
<feature type="transmembrane region" description="Helical" evidence="1">
    <location>
        <begin position="75"/>
        <end position="98"/>
    </location>
</feature>
<evidence type="ECO:0000313" key="3">
    <source>
        <dbReference type="Proteomes" id="UP000630923"/>
    </source>
</evidence>
<dbReference type="AlphaFoldDB" id="A0A919ALU2"/>
<sequence length="100" mass="11108">MTALFWLVDTVLGFYALLVLVSIILHWLVAFNIINAYQPFMRSVMAFLYAITEPILSKIRQVIPAIGGMDLSPLILLLAIHFVRILLATSVAPALGVYGY</sequence>
<dbReference type="Pfam" id="PF02325">
    <property type="entry name" value="CCB3_YggT"/>
    <property type="match status" value="1"/>
</dbReference>
<dbReference type="GO" id="GO:0016020">
    <property type="term" value="C:membrane"/>
    <property type="evidence" value="ECO:0007669"/>
    <property type="project" value="InterPro"/>
</dbReference>
<reference evidence="2" key="2">
    <citation type="submission" date="2020-09" db="EMBL/GenBank/DDBJ databases">
        <authorList>
            <person name="Sun Q."/>
            <person name="Kim S."/>
        </authorList>
    </citation>
    <scope>NUCLEOTIDE SEQUENCE</scope>
    <source>
        <strain evidence="2">KCTC 42590</strain>
    </source>
</reference>
<dbReference type="InterPro" id="IPR003425">
    <property type="entry name" value="CCB3/YggT"/>
</dbReference>
<dbReference type="EMBL" id="BNCI01000001">
    <property type="protein sequence ID" value="GHF14202.1"/>
    <property type="molecule type" value="Genomic_DNA"/>
</dbReference>
<keyword evidence="1" id="KW-1133">Transmembrane helix</keyword>
<evidence type="ECO:0000313" key="2">
    <source>
        <dbReference type="EMBL" id="GHF14202.1"/>
    </source>
</evidence>
<evidence type="ECO:0000256" key="1">
    <source>
        <dbReference type="SAM" id="Phobius"/>
    </source>
</evidence>
<comment type="caution">
    <text evidence="2">The sequence shown here is derived from an EMBL/GenBank/DDBJ whole genome shotgun (WGS) entry which is preliminary data.</text>
</comment>
<feature type="transmembrane region" description="Helical" evidence="1">
    <location>
        <begin position="12"/>
        <end position="34"/>
    </location>
</feature>
<accession>A0A919ALU2</accession>
<dbReference type="Proteomes" id="UP000630923">
    <property type="component" value="Unassembled WGS sequence"/>
</dbReference>
<keyword evidence="1" id="KW-0812">Transmembrane</keyword>
<organism evidence="2 3">
    <name type="scientific">Kordiimonas sediminis</name>
    <dbReference type="NCBI Taxonomy" id="1735581"/>
    <lineage>
        <taxon>Bacteria</taxon>
        <taxon>Pseudomonadati</taxon>
        <taxon>Pseudomonadota</taxon>
        <taxon>Alphaproteobacteria</taxon>
        <taxon>Kordiimonadales</taxon>
        <taxon>Kordiimonadaceae</taxon>
        <taxon>Kordiimonas</taxon>
    </lineage>
</organism>
<dbReference type="RefSeq" id="WP_191250008.1">
    <property type="nucleotide sequence ID" value="NZ_BNCI01000001.1"/>
</dbReference>
<keyword evidence="1" id="KW-0472">Membrane</keyword>